<proteinExistence type="predicted"/>
<gene>
    <name evidence="2" type="ORF">DW855_13490</name>
</gene>
<evidence type="ECO:0000256" key="1">
    <source>
        <dbReference type="SAM" id="MobiDB-lite"/>
    </source>
</evidence>
<dbReference type="Proteomes" id="UP000260733">
    <property type="component" value="Unassembled WGS sequence"/>
</dbReference>
<dbReference type="EMBL" id="QVFB01000030">
    <property type="protein sequence ID" value="RGC15223.1"/>
    <property type="molecule type" value="Genomic_DNA"/>
</dbReference>
<sequence>MATDAAAQELRTAQEKKDMELLWEPFGGYPFQPTIPSPSDAGMEYDPITMSDAELDLYLRTRLQTEPPQDEELQLAALQRDGAVPDPAMKQFLSAVILLDQALPTEELVQQLEALRVDMENPAALYLTEKILLQLETQTQQDRKWEQKQKELQTRQTEAQNALAAARRNRQEAERRYRENPY</sequence>
<organism evidence="2 3">
    <name type="scientific">Faecalibacterium prausnitzii</name>
    <dbReference type="NCBI Taxonomy" id="853"/>
    <lineage>
        <taxon>Bacteria</taxon>
        <taxon>Bacillati</taxon>
        <taxon>Bacillota</taxon>
        <taxon>Clostridia</taxon>
        <taxon>Eubacteriales</taxon>
        <taxon>Oscillospiraceae</taxon>
        <taxon>Faecalibacterium</taxon>
    </lineage>
</organism>
<name>A0A3E2VVQ8_9FIRM</name>
<accession>A0A3E2VVQ8</accession>
<feature type="compositionally biased region" description="Basic and acidic residues" evidence="1">
    <location>
        <begin position="142"/>
        <end position="153"/>
    </location>
</feature>
<reference evidence="2 3" key="1">
    <citation type="submission" date="2018-08" db="EMBL/GenBank/DDBJ databases">
        <title>A genome reference for cultivated species of the human gut microbiota.</title>
        <authorList>
            <person name="Zou Y."/>
            <person name="Xue W."/>
            <person name="Luo G."/>
        </authorList>
    </citation>
    <scope>NUCLEOTIDE SEQUENCE [LARGE SCALE GENOMIC DNA]</scope>
    <source>
        <strain evidence="2 3">AM37-13AC</strain>
    </source>
</reference>
<dbReference type="AlphaFoldDB" id="A0A3E2VVQ8"/>
<evidence type="ECO:0000313" key="3">
    <source>
        <dbReference type="Proteomes" id="UP000260733"/>
    </source>
</evidence>
<feature type="compositionally biased region" description="Basic and acidic residues" evidence="1">
    <location>
        <begin position="169"/>
        <end position="182"/>
    </location>
</feature>
<dbReference type="RefSeq" id="WP_117554880.1">
    <property type="nucleotide sequence ID" value="NZ_QVFB01000030.1"/>
</dbReference>
<feature type="region of interest" description="Disordered" evidence="1">
    <location>
        <begin position="142"/>
        <end position="182"/>
    </location>
</feature>
<comment type="caution">
    <text evidence="2">The sequence shown here is derived from an EMBL/GenBank/DDBJ whole genome shotgun (WGS) entry which is preliminary data.</text>
</comment>
<protein>
    <submittedName>
        <fullName evidence="2">Uncharacterized protein</fullName>
    </submittedName>
</protein>
<feature type="compositionally biased region" description="Low complexity" evidence="1">
    <location>
        <begin position="155"/>
        <end position="166"/>
    </location>
</feature>
<evidence type="ECO:0000313" key="2">
    <source>
        <dbReference type="EMBL" id="RGC15223.1"/>
    </source>
</evidence>